<keyword evidence="3 11" id="KW-0050">Antiport</keyword>
<keyword evidence="7 11" id="KW-0915">Sodium</keyword>
<dbReference type="Pfam" id="PF06965">
    <property type="entry name" value="Na_H_antiport_1"/>
    <property type="match status" value="1"/>
</dbReference>
<feature type="region of interest" description="Disordered" evidence="12">
    <location>
        <begin position="445"/>
        <end position="468"/>
    </location>
</feature>
<keyword evidence="8 11" id="KW-0406">Ion transport</keyword>
<evidence type="ECO:0000256" key="4">
    <source>
        <dbReference type="ARBA" id="ARBA00022475"/>
    </source>
</evidence>
<feature type="transmembrane region" description="Helical" evidence="11">
    <location>
        <begin position="114"/>
        <end position="138"/>
    </location>
</feature>
<comment type="caution">
    <text evidence="13">The sequence shown here is derived from an EMBL/GenBank/DDBJ whole genome shotgun (WGS) entry which is preliminary data.</text>
</comment>
<comment type="similarity">
    <text evidence="11">Belongs to the NhaA Na(+)/H(+) (TC 2.A.33) antiporter family.</text>
</comment>
<evidence type="ECO:0000256" key="12">
    <source>
        <dbReference type="SAM" id="MobiDB-lite"/>
    </source>
</evidence>
<dbReference type="GO" id="GO:0015385">
    <property type="term" value="F:sodium:proton antiporter activity"/>
    <property type="evidence" value="ECO:0007669"/>
    <property type="project" value="TreeGrafter"/>
</dbReference>
<evidence type="ECO:0000256" key="7">
    <source>
        <dbReference type="ARBA" id="ARBA00023053"/>
    </source>
</evidence>
<evidence type="ECO:0000256" key="6">
    <source>
        <dbReference type="ARBA" id="ARBA00022989"/>
    </source>
</evidence>
<dbReference type="InterPro" id="IPR004670">
    <property type="entry name" value="NhaA"/>
</dbReference>
<evidence type="ECO:0000256" key="3">
    <source>
        <dbReference type="ARBA" id="ARBA00022449"/>
    </source>
</evidence>
<sequence>MNGSDGRRSRSFFRLVSRLASSDRASGLIMLACAVAGLLLANLPWTSLGFRSVVDMQLTMPRLPFLPEFSWSMTAGDAVQDGLLTVFFLVVGLDLRQEMATGSLNDPRSAAVPMLSAVGGMLAPPVVFVAVVGAFALWGPGDVGQVIIEGTSVDVAGAMRGWAVPTATDIAFSLAVLSLFAASLPGSIRAFLMTLATVDDLLAIVVIAVFFSSLGHWWWFLGIVACAASWAFLVRRRRVPWPAVAVVGILSWIMMDLAGVHPTLAGVVVGLCTPAREIHGESTPRAGRYRDRLQPFSSLLALPVFAVVASGVTVGNVTWTSLFSPIVVALILALVVGKPLGVMTVAWLSTHVGRLRLAPGLRVRDLAPMACACGIGFTVALLLASLAYPDATLSTQARVGVLAGSLIAAILSAVLLHRQSVRFTRTAVEGMDAGSVEPGGIIISITGSQHHGNEGTASNDGHDERSRG</sequence>
<feature type="transmembrane region" description="Helical" evidence="11">
    <location>
        <begin position="395"/>
        <end position="416"/>
    </location>
</feature>
<feature type="transmembrane region" description="Helical" evidence="11">
    <location>
        <begin position="162"/>
        <end position="184"/>
    </location>
</feature>
<evidence type="ECO:0000256" key="2">
    <source>
        <dbReference type="ARBA" id="ARBA00022448"/>
    </source>
</evidence>
<evidence type="ECO:0000256" key="5">
    <source>
        <dbReference type="ARBA" id="ARBA00022692"/>
    </source>
</evidence>
<comment type="subcellular location">
    <subcellularLocation>
        <location evidence="1">Cell inner membrane</location>
        <topology evidence="1">Multi-pass membrane protein</topology>
    </subcellularLocation>
    <subcellularLocation>
        <location evidence="11">Cell membrane</location>
        <topology evidence="11">Multi-pass membrane protein</topology>
    </subcellularLocation>
</comment>
<feature type="transmembrane region" description="Helical" evidence="11">
    <location>
        <begin position="191"/>
        <end position="211"/>
    </location>
</feature>
<dbReference type="GO" id="GO:0006885">
    <property type="term" value="P:regulation of pH"/>
    <property type="evidence" value="ECO:0007669"/>
    <property type="project" value="InterPro"/>
</dbReference>
<evidence type="ECO:0000256" key="1">
    <source>
        <dbReference type="ARBA" id="ARBA00004429"/>
    </source>
</evidence>
<feature type="transmembrane region" description="Helical" evidence="11">
    <location>
        <begin position="369"/>
        <end position="389"/>
    </location>
</feature>
<evidence type="ECO:0000256" key="8">
    <source>
        <dbReference type="ARBA" id="ARBA00023065"/>
    </source>
</evidence>
<comment type="catalytic activity">
    <reaction evidence="11">
        <text>Na(+)(in) + 2 H(+)(out) = Na(+)(out) + 2 H(+)(in)</text>
        <dbReference type="Rhea" id="RHEA:29251"/>
        <dbReference type="ChEBI" id="CHEBI:15378"/>
        <dbReference type="ChEBI" id="CHEBI:29101"/>
    </reaction>
</comment>
<dbReference type="PANTHER" id="PTHR30341">
    <property type="entry name" value="SODIUM ION/PROTON ANTIPORTER NHAA-RELATED"/>
    <property type="match status" value="1"/>
</dbReference>
<dbReference type="InterPro" id="IPR023171">
    <property type="entry name" value="Na/H_antiporter_dom_sf"/>
</dbReference>
<feature type="compositionally biased region" description="Polar residues" evidence="12">
    <location>
        <begin position="445"/>
        <end position="459"/>
    </location>
</feature>
<keyword evidence="14" id="KW-1185">Reference proteome</keyword>
<dbReference type="Gene3D" id="1.20.1530.10">
    <property type="entry name" value="Na+/H+ antiporter like domain"/>
    <property type="match status" value="1"/>
</dbReference>
<evidence type="ECO:0000256" key="9">
    <source>
        <dbReference type="ARBA" id="ARBA00023136"/>
    </source>
</evidence>
<dbReference type="EMBL" id="JGZD01000007">
    <property type="protein sequence ID" value="KFI73227.1"/>
    <property type="molecule type" value="Genomic_DNA"/>
</dbReference>
<keyword evidence="5 11" id="KW-0812">Transmembrane</keyword>
<accession>A0A087BQC7</accession>
<protein>
    <recommendedName>
        <fullName evidence="11">Na(+)/H(+) antiporter NhaA</fullName>
    </recommendedName>
    <alternativeName>
        <fullName evidence="11">Sodium/proton antiporter NhaA</fullName>
    </alternativeName>
</protein>
<keyword evidence="4 11" id="KW-1003">Cell membrane</keyword>
<feature type="transmembrane region" description="Helical" evidence="11">
    <location>
        <begin position="325"/>
        <end position="348"/>
    </location>
</feature>
<dbReference type="AlphaFoldDB" id="A0A087BQC7"/>
<comment type="function">
    <text evidence="11">Na(+)/H(+) antiporter that extrudes sodium in exchange for external protons.</text>
</comment>
<organism evidence="13 14">
    <name type="scientific">Bifidobacterium minimum</name>
    <dbReference type="NCBI Taxonomy" id="1693"/>
    <lineage>
        <taxon>Bacteria</taxon>
        <taxon>Bacillati</taxon>
        <taxon>Actinomycetota</taxon>
        <taxon>Actinomycetes</taxon>
        <taxon>Bifidobacteriales</taxon>
        <taxon>Bifidobacteriaceae</taxon>
        <taxon>Bifidobacterium</taxon>
    </lineage>
</organism>
<dbReference type="HAMAP" id="MF_01844">
    <property type="entry name" value="NhaA"/>
    <property type="match status" value="1"/>
</dbReference>
<feature type="transmembrane region" description="Helical" evidence="11">
    <location>
        <begin position="73"/>
        <end position="93"/>
    </location>
</feature>
<dbReference type="eggNOG" id="COG3004">
    <property type="taxonomic scope" value="Bacteria"/>
</dbReference>
<dbReference type="RefSeq" id="WP_022861316.1">
    <property type="nucleotide sequence ID" value="NZ_JGZD01000007.1"/>
</dbReference>
<dbReference type="Proteomes" id="UP000029014">
    <property type="component" value="Unassembled WGS sequence"/>
</dbReference>
<name>A0A087BQC7_9BIFI</name>
<reference evidence="13 14" key="1">
    <citation type="submission" date="2014-03" db="EMBL/GenBank/DDBJ databases">
        <title>Genomics of Bifidobacteria.</title>
        <authorList>
            <person name="Ventura M."/>
            <person name="Milani C."/>
            <person name="Lugli G.A."/>
        </authorList>
    </citation>
    <scope>NUCLEOTIDE SEQUENCE [LARGE SCALE GENOMIC DNA]</scope>
    <source>
        <strain evidence="13 14">LMG 11592</strain>
    </source>
</reference>
<dbReference type="PANTHER" id="PTHR30341:SF0">
    <property type="entry name" value="NA(+)_H(+) ANTIPORTER NHAA"/>
    <property type="match status" value="1"/>
</dbReference>
<evidence type="ECO:0000256" key="10">
    <source>
        <dbReference type="ARBA" id="ARBA00023201"/>
    </source>
</evidence>
<evidence type="ECO:0000313" key="14">
    <source>
        <dbReference type="Proteomes" id="UP000029014"/>
    </source>
</evidence>
<keyword evidence="9 11" id="KW-0472">Membrane</keyword>
<feature type="transmembrane region" description="Helical" evidence="11">
    <location>
        <begin position="299"/>
        <end position="319"/>
    </location>
</feature>
<evidence type="ECO:0000256" key="11">
    <source>
        <dbReference type="HAMAP-Rule" id="MF_01844"/>
    </source>
</evidence>
<keyword evidence="6 11" id="KW-1133">Transmembrane helix</keyword>
<feature type="transmembrane region" description="Helical" evidence="11">
    <location>
        <begin position="217"/>
        <end position="234"/>
    </location>
</feature>
<gene>
    <name evidence="11" type="primary">nhaA</name>
    <name evidence="13" type="ORF">BMIN_0661</name>
</gene>
<proteinExistence type="inferred from homology"/>
<dbReference type="GO" id="GO:0005886">
    <property type="term" value="C:plasma membrane"/>
    <property type="evidence" value="ECO:0007669"/>
    <property type="project" value="UniProtKB-SubCell"/>
</dbReference>
<dbReference type="STRING" id="1693.BMIN_0661"/>
<evidence type="ECO:0000313" key="13">
    <source>
        <dbReference type="EMBL" id="KFI73227.1"/>
    </source>
</evidence>
<keyword evidence="2 11" id="KW-0813">Transport</keyword>
<keyword evidence="10 11" id="KW-0739">Sodium transport</keyword>